<evidence type="ECO:0000256" key="2">
    <source>
        <dbReference type="ARBA" id="ARBA00023136"/>
    </source>
</evidence>
<feature type="domain" description="TonB-dependent receptor-like beta-barrel" evidence="4">
    <location>
        <begin position="7"/>
        <end position="163"/>
    </location>
</feature>
<evidence type="ECO:0000256" key="3">
    <source>
        <dbReference type="ARBA" id="ARBA00023237"/>
    </source>
</evidence>
<dbReference type="SUPFAM" id="SSF56935">
    <property type="entry name" value="Porins"/>
    <property type="match status" value="1"/>
</dbReference>
<keyword evidence="2" id="KW-0472">Membrane</keyword>
<dbReference type="GO" id="GO:0009279">
    <property type="term" value="C:cell outer membrane"/>
    <property type="evidence" value="ECO:0007669"/>
    <property type="project" value="UniProtKB-SubCell"/>
</dbReference>
<dbReference type="Pfam" id="PF00593">
    <property type="entry name" value="TonB_dep_Rec_b-barrel"/>
    <property type="match status" value="1"/>
</dbReference>
<dbReference type="EMBL" id="WNDS01000005">
    <property type="protein sequence ID" value="KAF1013275.1"/>
    <property type="molecule type" value="Genomic_DNA"/>
</dbReference>
<dbReference type="InterPro" id="IPR000531">
    <property type="entry name" value="Beta-barrel_TonB"/>
</dbReference>
<protein>
    <recommendedName>
        <fullName evidence="4">TonB-dependent receptor-like beta-barrel domain-containing protein</fullName>
    </recommendedName>
</protein>
<dbReference type="Proteomes" id="UP000487117">
    <property type="component" value="Unassembled WGS sequence"/>
</dbReference>
<comment type="subcellular location">
    <subcellularLocation>
        <location evidence="1">Cell outer membrane</location>
    </subcellularLocation>
</comment>
<proteinExistence type="predicted"/>
<dbReference type="Gene3D" id="2.40.170.20">
    <property type="entry name" value="TonB-dependent receptor, beta-barrel domain"/>
    <property type="match status" value="1"/>
</dbReference>
<reference evidence="6" key="1">
    <citation type="journal article" date="2020" name="MBio">
        <title>Horizontal gene transfer to a defensive symbiont with a reduced genome amongst a multipartite beetle microbiome.</title>
        <authorList>
            <person name="Waterworth S.C."/>
            <person name="Florez L.V."/>
            <person name="Rees E.R."/>
            <person name="Hertweck C."/>
            <person name="Kaltenpoth M."/>
            <person name="Kwan J.C."/>
        </authorList>
    </citation>
    <scope>NUCLEOTIDE SEQUENCE [LARGE SCALE GENOMIC DNA]</scope>
</reference>
<comment type="caution">
    <text evidence="5">The sequence shown here is derived from an EMBL/GenBank/DDBJ whole genome shotgun (WGS) entry which is preliminary data.</text>
</comment>
<keyword evidence="3" id="KW-0998">Cell outer membrane</keyword>
<sequence length="196" mass="21805">MVATADNRVQEQFVVDGRSYTVPVAQQGNSSSTSNLRGVEVGVNHAFTYLPGAWSGLGVQLNYNFAQSNFSYPDPSAVEPAWPLAQFTDPAGLSGFSRHSGSATLYYEYAGLSLRADYKYRSGYFKPSSLTANRYVDDVGFLDLSASYNINRHWQIKAQALNVTNQHQLMFRPVEGSIAESSFFGRSYFVGVRFRY</sequence>
<dbReference type="InterPro" id="IPR036942">
    <property type="entry name" value="Beta-barrel_TonB_sf"/>
</dbReference>
<accession>A0A7V8FDP7</accession>
<organism evidence="5 6">
    <name type="scientific">Stenotrophomonas maltophilia</name>
    <name type="common">Pseudomonas maltophilia</name>
    <name type="synonym">Xanthomonas maltophilia</name>
    <dbReference type="NCBI Taxonomy" id="40324"/>
    <lineage>
        <taxon>Bacteria</taxon>
        <taxon>Pseudomonadati</taxon>
        <taxon>Pseudomonadota</taxon>
        <taxon>Gammaproteobacteria</taxon>
        <taxon>Lysobacterales</taxon>
        <taxon>Lysobacteraceae</taxon>
        <taxon>Stenotrophomonas</taxon>
        <taxon>Stenotrophomonas maltophilia group</taxon>
    </lineage>
</organism>
<evidence type="ECO:0000259" key="4">
    <source>
        <dbReference type="Pfam" id="PF00593"/>
    </source>
</evidence>
<name>A0A7V8FDP7_STEMA</name>
<dbReference type="PANTHER" id="PTHR40980:SF3">
    <property type="entry name" value="TONB-DEPENDENT RECEPTOR-LIKE BETA-BARREL DOMAIN-CONTAINING PROTEIN"/>
    <property type="match status" value="1"/>
</dbReference>
<dbReference type="AlphaFoldDB" id="A0A7V8FDP7"/>
<evidence type="ECO:0000313" key="6">
    <source>
        <dbReference type="Proteomes" id="UP000487117"/>
    </source>
</evidence>
<evidence type="ECO:0000313" key="5">
    <source>
        <dbReference type="EMBL" id="KAF1013275.1"/>
    </source>
</evidence>
<dbReference type="PANTHER" id="PTHR40980">
    <property type="entry name" value="PLUG DOMAIN-CONTAINING PROTEIN"/>
    <property type="match status" value="1"/>
</dbReference>
<evidence type="ECO:0000256" key="1">
    <source>
        <dbReference type="ARBA" id="ARBA00004442"/>
    </source>
</evidence>
<gene>
    <name evidence="5" type="ORF">GAK31_03424</name>
</gene>